<dbReference type="EMBL" id="UZAE01012496">
    <property type="protein sequence ID" value="VDO05413.1"/>
    <property type="molecule type" value="Genomic_DNA"/>
</dbReference>
<dbReference type="CDD" id="cd07305">
    <property type="entry name" value="Porin3_Tom40"/>
    <property type="match status" value="1"/>
</dbReference>
<keyword evidence="3" id="KW-0813">Transport</keyword>
<evidence type="ECO:0000313" key="11">
    <source>
        <dbReference type="Proteomes" id="UP000278807"/>
    </source>
</evidence>
<evidence type="ECO:0000256" key="5">
    <source>
        <dbReference type="ARBA" id="ARBA00022692"/>
    </source>
</evidence>
<dbReference type="InterPro" id="IPR037930">
    <property type="entry name" value="Tom40"/>
</dbReference>
<dbReference type="Gene3D" id="2.40.160.10">
    <property type="entry name" value="Porin"/>
    <property type="match status" value="1"/>
</dbReference>
<keyword evidence="6" id="KW-1000">Mitochondrion outer membrane</keyword>
<evidence type="ECO:0000256" key="7">
    <source>
        <dbReference type="ARBA" id="ARBA00022927"/>
    </source>
</evidence>
<dbReference type="PANTHER" id="PTHR10802">
    <property type="entry name" value="MITOCHONDRIAL IMPORT RECEPTOR SUBUNIT TOM40"/>
    <property type="match status" value="1"/>
</dbReference>
<keyword evidence="7" id="KW-0653">Protein transport</keyword>
<dbReference type="GO" id="GO:0030150">
    <property type="term" value="P:protein import into mitochondrial matrix"/>
    <property type="evidence" value="ECO:0007669"/>
    <property type="project" value="InterPro"/>
</dbReference>
<evidence type="ECO:0000256" key="3">
    <source>
        <dbReference type="ARBA" id="ARBA00022448"/>
    </source>
</evidence>
<dbReference type="WBParaSite" id="HNAJ_0000911601-mRNA-1">
    <property type="protein sequence ID" value="HNAJ_0000911601-mRNA-1"/>
    <property type="gene ID" value="HNAJ_0000911601"/>
</dbReference>
<keyword evidence="5" id="KW-0812">Transmembrane</keyword>
<dbReference type="Pfam" id="PF01459">
    <property type="entry name" value="Porin_3"/>
    <property type="match status" value="1"/>
</dbReference>
<keyword evidence="8" id="KW-0496">Mitochondrion</keyword>
<proteinExistence type="inferred from homology"/>
<dbReference type="STRING" id="102285.A0A0R3TNX0"/>
<accession>A0A0R3TNX0</accession>
<dbReference type="OrthoDB" id="19656at2759"/>
<dbReference type="InterPro" id="IPR027246">
    <property type="entry name" value="Porin_Euk/Tom40"/>
</dbReference>
<reference evidence="10 11" key="2">
    <citation type="submission" date="2018-11" db="EMBL/GenBank/DDBJ databases">
        <authorList>
            <consortium name="Pathogen Informatics"/>
        </authorList>
    </citation>
    <scope>NUCLEOTIDE SEQUENCE [LARGE SCALE GENOMIC DNA]</scope>
</reference>
<dbReference type="Proteomes" id="UP000278807">
    <property type="component" value="Unassembled WGS sequence"/>
</dbReference>
<keyword evidence="4" id="KW-1134">Transmembrane beta strand</keyword>
<evidence type="ECO:0000256" key="6">
    <source>
        <dbReference type="ARBA" id="ARBA00022787"/>
    </source>
</evidence>
<comment type="subcellular location">
    <subcellularLocation>
        <location evidence="1">Mitochondrion outer membrane</location>
        <topology evidence="1">Multi-pass membrane protein</topology>
    </subcellularLocation>
</comment>
<sequence length="306" mass="33898">MEASESNVPVSESRPYDDGPCALENIHSKAHDVFPIPFNGIRMLINKGLSSHFQVSHTLTLSSGESAGYRFGATYAGHNKVSETEAYPVLMGELQPNGQMQAQIVNQVAPNCRLRYVAQIQKFVMANQQIAAEFRNGSHQVGLTLINPDFSRGEVMVAIDTMRKMSNRFYMGSMFFYNRSHQLPGGNDGVWSLGGKYVADYWQFASTVRPLQLAFHSSFHMKVNENLQLAAEIESNYQQQSNIATLGYQFDLPKANASFKAQIDSNWNVAATLEKRLFPFPFTFAISALGNSVASKYEVGVGLTVG</sequence>
<evidence type="ECO:0000256" key="2">
    <source>
        <dbReference type="ARBA" id="ARBA00010510"/>
    </source>
</evidence>
<dbReference type="GO" id="GO:0008320">
    <property type="term" value="F:protein transmembrane transporter activity"/>
    <property type="evidence" value="ECO:0007669"/>
    <property type="project" value="InterPro"/>
</dbReference>
<gene>
    <name evidence="10" type="ORF">HNAJ_LOCUS9112</name>
</gene>
<evidence type="ECO:0000256" key="4">
    <source>
        <dbReference type="ARBA" id="ARBA00022452"/>
    </source>
</evidence>
<evidence type="ECO:0000256" key="8">
    <source>
        <dbReference type="ARBA" id="ARBA00023128"/>
    </source>
</evidence>
<dbReference type="GO" id="GO:0005741">
    <property type="term" value="C:mitochondrial outer membrane"/>
    <property type="evidence" value="ECO:0007669"/>
    <property type="project" value="UniProtKB-SubCell"/>
</dbReference>
<evidence type="ECO:0000313" key="10">
    <source>
        <dbReference type="EMBL" id="VDO05413.1"/>
    </source>
</evidence>
<keyword evidence="9" id="KW-0472">Membrane</keyword>
<dbReference type="AlphaFoldDB" id="A0A0R3TNX0"/>
<protein>
    <submittedName>
        <fullName evidence="12">Mitochondrial import receptor subunit TOM40-like protein</fullName>
    </submittedName>
</protein>
<dbReference type="InterPro" id="IPR023614">
    <property type="entry name" value="Porin_dom_sf"/>
</dbReference>
<keyword evidence="11" id="KW-1185">Reference proteome</keyword>
<reference evidence="12" key="1">
    <citation type="submission" date="2017-02" db="UniProtKB">
        <authorList>
            <consortium name="WormBaseParasite"/>
        </authorList>
    </citation>
    <scope>IDENTIFICATION</scope>
</reference>
<evidence type="ECO:0000256" key="1">
    <source>
        <dbReference type="ARBA" id="ARBA00004374"/>
    </source>
</evidence>
<name>A0A0R3TNX0_RODNA</name>
<comment type="similarity">
    <text evidence="2">Belongs to the Tom40 family.</text>
</comment>
<organism evidence="12">
    <name type="scientific">Rodentolepis nana</name>
    <name type="common">Dwarf tapeworm</name>
    <name type="synonym">Hymenolepis nana</name>
    <dbReference type="NCBI Taxonomy" id="102285"/>
    <lineage>
        <taxon>Eukaryota</taxon>
        <taxon>Metazoa</taxon>
        <taxon>Spiralia</taxon>
        <taxon>Lophotrochozoa</taxon>
        <taxon>Platyhelminthes</taxon>
        <taxon>Cestoda</taxon>
        <taxon>Eucestoda</taxon>
        <taxon>Cyclophyllidea</taxon>
        <taxon>Hymenolepididae</taxon>
        <taxon>Rodentolepis</taxon>
    </lineage>
</organism>
<evidence type="ECO:0000313" key="12">
    <source>
        <dbReference type="WBParaSite" id="HNAJ_0000911601-mRNA-1"/>
    </source>
</evidence>
<evidence type="ECO:0000256" key="9">
    <source>
        <dbReference type="ARBA" id="ARBA00023136"/>
    </source>
</evidence>